<dbReference type="AlphaFoldDB" id="B8BP69"/>
<feature type="repeat" description="PPR" evidence="3">
    <location>
        <begin position="135"/>
        <end position="169"/>
    </location>
</feature>
<dbReference type="InterPro" id="IPR051222">
    <property type="entry name" value="PPR/CCM1_RNA-binding"/>
</dbReference>
<dbReference type="Gramene" id="BGIOSGA036345-TA">
    <property type="protein sequence ID" value="BGIOSGA036345-PA"/>
    <property type="gene ID" value="BGIOSGA036345"/>
</dbReference>
<keyword evidence="2" id="KW-0809">Transit peptide</keyword>
<dbReference type="Gene3D" id="1.25.40.10">
    <property type="entry name" value="Tetratricopeptide repeat domain"/>
    <property type="match status" value="3"/>
</dbReference>
<dbReference type="SUPFAM" id="SSF48452">
    <property type="entry name" value="TPR-like"/>
    <property type="match status" value="1"/>
</dbReference>
<feature type="repeat" description="PPR" evidence="3">
    <location>
        <begin position="228"/>
        <end position="262"/>
    </location>
</feature>
<keyword evidence="6" id="KW-1185">Reference proteome</keyword>
<feature type="repeat" description="PPR" evidence="3">
    <location>
        <begin position="103"/>
        <end position="133"/>
    </location>
</feature>
<evidence type="ECO:0000256" key="4">
    <source>
        <dbReference type="SAM" id="MobiDB-lite"/>
    </source>
</evidence>
<proteinExistence type="predicted"/>
<dbReference type="InterPro" id="IPR002885">
    <property type="entry name" value="PPR_rpt"/>
</dbReference>
<dbReference type="PROSITE" id="PS51375">
    <property type="entry name" value="PPR"/>
    <property type="match status" value="5"/>
</dbReference>
<feature type="region of interest" description="Disordered" evidence="4">
    <location>
        <begin position="524"/>
        <end position="551"/>
    </location>
</feature>
<dbReference type="FunFam" id="1.25.40.10:FF:001803">
    <property type="entry name" value="Os12g0289800 protein"/>
    <property type="match status" value="1"/>
</dbReference>
<dbReference type="Pfam" id="PF12854">
    <property type="entry name" value="PPR_1"/>
    <property type="match status" value="1"/>
</dbReference>
<evidence type="ECO:0000256" key="3">
    <source>
        <dbReference type="PROSITE-ProRule" id="PRU00708"/>
    </source>
</evidence>
<feature type="repeat" description="PPR" evidence="3">
    <location>
        <begin position="197"/>
        <end position="227"/>
    </location>
</feature>
<dbReference type="InterPro" id="IPR011990">
    <property type="entry name" value="TPR-like_helical_dom_sf"/>
</dbReference>
<dbReference type="Pfam" id="PF01535">
    <property type="entry name" value="PPR"/>
    <property type="match status" value="8"/>
</dbReference>
<protein>
    <recommendedName>
        <fullName evidence="7">Pentatricopeptide repeat-containing protein</fullName>
    </recommendedName>
</protein>
<name>B8BP69_ORYSI</name>
<gene>
    <name evidence="5" type="ORF">OsI_38034</name>
</gene>
<dbReference type="PANTHER" id="PTHR47942:SF39">
    <property type="entry name" value="PPR CONTAINING PLANT PROTEIN"/>
    <property type="match status" value="1"/>
</dbReference>
<dbReference type="EMBL" id="CM000137">
    <property type="protein sequence ID" value="EEC69117.1"/>
    <property type="molecule type" value="Genomic_DNA"/>
</dbReference>
<dbReference type="STRING" id="39946.B8BP69"/>
<evidence type="ECO:0000256" key="1">
    <source>
        <dbReference type="ARBA" id="ARBA00022737"/>
    </source>
</evidence>
<evidence type="ECO:0000313" key="6">
    <source>
        <dbReference type="Proteomes" id="UP000007015"/>
    </source>
</evidence>
<dbReference type="NCBIfam" id="TIGR00756">
    <property type="entry name" value="PPR"/>
    <property type="match status" value="6"/>
</dbReference>
<evidence type="ECO:0000313" key="5">
    <source>
        <dbReference type="EMBL" id="EEC69117.1"/>
    </source>
</evidence>
<sequence length="551" mass="60720">MAATKLTASAVFRSNQELTSLARSGQLAAARRLFEEMPRRNVVSYNAMVSALAHHGRLAEARRLFDEMPRRNPVSWNTMMVACSQHGRVEDARELFDAMPARNEYSWTIMVSCYVRAGELTLARELLDRMPGEKCAACYNTMISGYAKNGRFEDAIALLQEMPAPDIVSWNSVLGGLIRNEEISRSVQFFDEMPDKDLVSWNLMLEGYVRAGDLDVASAFFSRIPSPNVISWVNLVNGYCQAGRMGEARELFDRMPERNFVAWNVLLSGYVQFSQVEAAYNLFIEMPEKNSISWTTMVSDCFGSVSMGSEIVDIPDTLFAGIRKDFAEMSKKMTKVAAQLQALAAQLSTRPLLRMLNHHTSMRRPCVHGDASSKQHGCRQQLAVTPLHGSPSPTAFSTALFRRPWKDFAEMSKKMTKVAAQLQALAAQLSTRPLLRMLNHHTSMRRPCVHGDASSKQHGCRQQLAVTPLHGSPSPTAFSTALFRRPWGGMGYRLRLPTAAVQMGGALPGSTSAILPPLMHVTPGSPSRGVGNGVLQPSGGSATHGEALLLP</sequence>
<accession>B8BP69</accession>
<reference evidence="5 6" key="1">
    <citation type="journal article" date="2005" name="PLoS Biol.">
        <title>The genomes of Oryza sativa: a history of duplications.</title>
        <authorList>
            <person name="Yu J."/>
            <person name="Wang J."/>
            <person name="Lin W."/>
            <person name="Li S."/>
            <person name="Li H."/>
            <person name="Zhou J."/>
            <person name="Ni P."/>
            <person name="Dong W."/>
            <person name="Hu S."/>
            <person name="Zeng C."/>
            <person name="Zhang J."/>
            <person name="Zhang Y."/>
            <person name="Li R."/>
            <person name="Xu Z."/>
            <person name="Li S."/>
            <person name="Li X."/>
            <person name="Zheng H."/>
            <person name="Cong L."/>
            <person name="Lin L."/>
            <person name="Yin J."/>
            <person name="Geng J."/>
            <person name="Li G."/>
            <person name="Shi J."/>
            <person name="Liu J."/>
            <person name="Lv H."/>
            <person name="Li J."/>
            <person name="Wang J."/>
            <person name="Deng Y."/>
            <person name="Ran L."/>
            <person name="Shi X."/>
            <person name="Wang X."/>
            <person name="Wu Q."/>
            <person name="Li C."/>
            <person name="Ren X."/>
            <person name="Wang J."/>
            <person name="Wang X."/>
            <person name="Li D."/>
            <person name="Liu D."/>
            <person name="Zhang X."/>
            <person name="Ji Z."/>
            <person name="Zhao W."/>
            <person name="Sun Y."/>
            <person name="Zhang Z."/>
            <person name="Bao J."/>
            <person name="Han Y."/>
            <person name="Dong L."/>
            <person name="Ji J."/>
            <person name="Chen P."/>
            <person name="Wu S."/>
            <person name="Liu J."/>
            <person name="Xiao Y."/>
            <person name="Bu D."/>
            <person name="Tan J."/>
            <person name="Yang L."/>
            <person name="Ye C."/>
            <person name="Zhang J."/>
            <person name="Xu J."/>
            <person name="Zhou Y."/>
            <person name="Yu Y."/>
            <person name="Zhang B."/>
            <person name="Zhuang S."/>
            <person name="Wei H."/>
            <person name="Liu B."/>
            <person name="Lei M."/>
            <person name="Yu H."/>
            <person name="Li Y."/>
            <person name="Xu H."/>
            <person name="Wei S."/>
            <person name="He X."/>
            <person name="Fang L."/>
            <person name="Zhang Z."/>
            <person name="Zhang Y."/>
            <person name="Huang X."/>
            <person name="Su Z."/>
            <person name="Tong W."/>
            <person name="Li J."/>
            <person name="Tong Z."/>
            <person name="Li S."/>
            <person name="Ye J."/>
            <person name="Wang L."/>
            <person name="Fang L."/>
            <person name="Lei T."/>
            <person name="Chen C."/>
            <person name="Chen H."/>
            <person name="Xu Z."/>
            <person name="Li H."/>
            <person name="Huang H."/>
            <person name="Zhang F."/>
            <person name="Xu H."/>
            <person name="Li N."/>
            <person name="Zhao C."/>
            <person name="Li S."/>
            <person name="Dong L."/>
            <person name="Huang Y."/>
            <person name="Li L."/>
            <person name="Xi Y."/>
            <person name="Qi Q."/>
            <person name="Li W."/>
            <person name="Zhang B."/>
            <person name="Hu W."/>
            <person name="Zhang Y."/>
            <person name="Tian X."/>
            <person name="Jiao Y."/>
            <person name="Liang X."/>
            <person name="Jin J."/>
            <person name="Gao L."/>
            <person name="Zheng W."/>
            <person name="Hao B."/>
            <person name="Liu S."/>
            <person name="Wang W."/>
            <person name="Yuan L."/>
            <person name="Cao M."/>
            <person name="McDermott J."/>
            <person name="Samudrala R."/>
            <person name="Wang J."/>
            <person name="Wong G.K."/>
            <person name="Yang H."/>
        </authorList>
    </citation>
    <scope>NUCLEOTIDE SEQUENCE [LARGE SCALE GENOMIC DNA]</scope>
    <source>
        <strain evidence="6">cv. 93-11</strain>
    </source>
</reference>
<evidence type="ECO:0008006" key="7">
    <source>
        <dbReference type="Google" id="ProtNLM"/>
    </source>
</evidence>
<keyword evidence="1" id="KW-0677">Repeat</keyword>
<organism evidence="5 6">
    <name type="scientific">Oryza sativa subsp. indica</name>
    <name type="common">Rice</name>
    <dbReference type="NCBI Taxonomy" id="39946"/>
    <lineage>
        <taxon>Eukaryota</taxon>
        <taxon>Viridiplantae</taxon>
        <taxon>Streptophyta</taxon>
        <taxon>Embryophyta</taxon>
        <taxon>Tracheophyta</taxon>
        <taxon>Spermatophyta</taxon>
        <taxon>Magnoliopsida</taxon>
        <taxon>Liliopsida</taxon>
        <taxon>Poales</taxon>
        <taxon>Poaceae</taxon>
        <taxon>BOP clade</taxon>
        <taxon>Oryzoideae</taxon>
        <taxon>Oryzeae</taxon>
        <taxon>Oryzinae</taxon>
        <taxon>Oryza</taxon>
        <taxon>Oryza sativa</taxon>
    </lineage>
</organism>
<evidence type="ECO:0000256" key="2">
    <source>
        <dbReference type="ARBA" id="ARBA00022946"/>
    </source>
</evidence>
<dbReference type="HOGENOM" id="CLU_494676_0_0_1"/>
<feature type="repeat" description="PPR" evidence="3">
    <location>
        <begin position="41"/>
        <end position="75"/>
    </location>
</feature>
<dbReference type="PANTHER" id="PTHR47942">
    <property type="entry name" value="TETRATRICOPEPTIDE REPEAT (TPR)-LIKE SUPERFAMILY PROTEIN-RELATED"/>
    <property type="match status" value="1"/>
</dbReference>
<dbReference type="Proteomes" id="UP000007015">
    <property type="component" value="Chromosome 12"/>
</dbReference>